<sequence>MSADTRTRRFPERTIRQVRLDCTRGLVRARFCPDRSELLQIRCVDDRAESDAAFGNQLWFFEGVGVDSRDQRHSVFGVVEYSLQFGLHELVEDGVFESEHQRERFRHLYEREVQQPSWSQPAHRWLATGVIAVGSVWLAYLIIRALAA</sequence>
<name>A0A5C6ERM6_9BACT</name>
<keyword evidence="1" id="KW-0472">Membrane</keyword>
<evidence type="ECO:0000313" key="2">
    <source>
        <dbReference type="EMBL" id="TWU51054.1"/>
    </source>
</evidence>
<accession>A0A5C6ERM6</accession>
<evidence type="ECO:0000256" key="1">
    <source>
        <dbReference type="SAM" id="Phobius"/>
    </source>
</evidence>
<dbReference type="Proteomes" id="UP000318288">
    <property type="component" value="Unassembled WGS sequence"/>
</dbReference>
<keyword evidence="1" id="KW-0812">Transmembrane</keyword>
<organism evidence="2 3">
    <name type="scientific">Rubripirellula tenax</name>
    <dbReference type="NCBI Taxonomy" id="2528015"/>
    <lineage>
        <taxon>Bacteria</taxon>
        <taxon>Pseudomonadati</taxon>
        <taxon>Planctomycetota</taxon>
        <taxon>Planctomycetia</taxon>
        <taxon>Pirellulales</taxon>
        <taxon>Pirellulaceae</taxon>
        <taxon>Rubripirellula</taxon>
    </lineage>
</organism>
<gene>
    <name evidence="2" type="ORF">Poly51_43480</name>
</gene>
<protein>
    <submittedName>
        <fullName evidence="2">Uncharacterized protein</fullName>
    </submittedName>
</protein>
<reference evidence="2 3" key="1">
    <citation type="submission" date="2019-02" db="EMBL/GenBank/DDBJ databases">
        <title>Deep-cultivation of Planctomycetes and their phenomic and genomic characterization uncovers novel biology.</title>
        <authorList>
            <person name="Wiegand S."/>
            <person name="Jogler M."/>
            <person name="Boedeker C."/>
            <person name="Pinto D."/>
            <person name="Vollmers J."/>
            <person name="Rivas-Marin E."/>
            <person name="Kohn T."/>
            <person name="Peeters S.H."/>
            <person name="Heuer A."/>
            <person name="Rast P."/>
            <person name="Oberbeckmann S."/>
            <person name="Bunk B."/>
            <person name="Jeske O."/>
            <person name="Meyerdierks A."/>
            <person name="Storesund J.E."/>
            <person name="Kallscheuer N."/>
            <person name="Luecker S."/>
            <person name="Lage O.M."/>
            <person name="Pohl T."/>
            <person name="Merkel B.J."/>
            <person name="Hornburger P."/>
            <person name="Mueller R.-W."/>
            <person name="Bruemmer F."/>
            <person name="Labrenz M."/>
            <person name="Spormann A.M."/>
            <person name="Op Den Camp H."/>
            <person name="Overmann J."/>
            <person name="Amann R."/>
            <person name="Jetten M.S.M."/>
            <person name="Mascher T."/>
            <person name="Medema M.H."/>
            <person name="Devos D.P."/>
            <person name="Kaster A.-K."/>
            <person name="Ovreas L."/>
            <person name="Rohde M."/>
            <person name="Galperin M.Y."/>
            <person name="Jogler C."/>
        </authorList>
    </citation>
    <scope>NUCLEOTIDE SEQUENCE [LARGE SCALE GENOMIC DNA]</scope>
    <source>
        <strain evidence="2 3">Poly51</strain>
    </source>
</reference>
<keyword evidence="3" id="KW-1185">Reference proteome</keyword>
<dbReference type="OrthoDB" id="267944at2"/>
<comment type="caution">
    <text evidence="2">The sequence shown here is derived from an EMBL/GenBank/DDBJ whole genome shotgun (WGS) entry which is preliminary data.</text>
</comment>
<dbReference type="EMBL" id="SJPW01000005">
    <property type="protein sequence ID" value="TWU51054.1"/>
    <property type="molecule type" value="Genomic_DNA"/>
</dbReference>
<dbReference type="AlphaFoldDB" id="A0A5C6ERM6"/>
<feature type="transmembrane region" description="Helical" evidence="1">
    <location>
        <begin position="125"/>
        <end position="147"/>
    </location>
</feature>
<keyword evidence="1" id="KW-1133">Transmembrane helix</keyword>
<evidence type="ECO:0000313" key="3">
    <source>
        <dbReference type="Proteomes" id="UP000318288"/>
    </source>
</evidence>
<proteinExistence type="predicted"/>
<dbReference type="RefSeq" id="WP_146459706.1">
    <property type="nucleotide sequence ID" value="NZ_SJPW01000005.1"/>
</dbReference>